<protein>
    <submittedName>
        <fullName evidence="3">Sensor domain-containing protein</fullName>
    </submittedName>
</protein>
<dbReference type="Gene3D" id="3.40.1000.70">
    <property type="entry name" value="PknH-like extracellular domain"/>
    <property type="match status" value="1"/>
</dbReference>
<feature type="chain" id="PRO_5046324577" evidence="1">
    <location>
        <begin position="26"/>
        <end position="239"/>
    </location>
</feature>
<organism evidence="3 4">
    <name type="scientific">Mycolicibacterium nivoides</name>
    <dbReference type="NCBI Taxonomy" id="2487344"/>
    <lineage>
        <taxon>Bacteria</taxon>
        <taxon>Bacillati</taxon>
        <taxon>Actinomycetota</taxon>
        <taxon>Actinomycetes</taxon>
        <taxon>Mycobacteriales</taxon>
        <taxon>Mycobacteriaceae</taxon>
        <taxon>Mycolicibacterium</taxon>
    </lineage>
</organism>
<proteinExistence type="predicted"/>
<dbReference type="RefSeq" id="WP_409543126.1">
    <property type="nucleotide sequence ID" value="NZ_JBKBDD010000003.1"/>
</dbReference>
<dbReference type="InterPro" id="IPR026954">
    <property type="entry name" value="PknH-like_Extracell"/>
</dbReference>
<evidence type="ECO:0000313" key="4">
    <source>
        <dbReference type="Proteomes" id="UP001635816"/>
    </source>
</evidence>
<keyword evidence="4" id="KW-1185">Reference proteome</keyword>
<name>A0ABW9L9Q8_9MYCO</name>
<sequence>MKRGLLITVVTLFAVQLTGCSTAIAGQAMKAQPSPIERAMPTLPELGQAVGGAVQVTSPIEVGGTEVLRGDPENISPAECAALIHAGIRYVYQHVPAGAVATGIWESPKDARGARSVSVSIAVIDVDTPDDASAWYRDAAPRWQSCQGSTVTQPMDAITFSDNVIQADSADGFLTANLVVSTTDGIITPWPLQRAVTTASHYLVDVDVLGTTAAGNTASNADTAVAVARLVAGKLTSAG</sequence>
<feature type="domain" description="PknH-like extracellular" evidence="2">
    <location>
        <begin position="33"/>
        <end position="224"/>
    </location>
</feature>
<dbReference type="Proteomes" id="UP001635816">
    <property type="component" value="Unassembled WGS sequence"/>
</dbReference>
<gene>
    <name evidence="3" type="ORF">ACK4CT_10460</name>
</gene>
<keyword evidence="1" id="KW-0732">Signal</keyword>
<dbReference type="EMBL" id="JBKBDD010000003">
    <property type="protein sequence ID" value="MFN6543602.1"/>
    <property type="molecule type" value="Genomic_DNA"/>
</dbReference>
<evidence type="ECO:0000259" key="2">
    <source>
        <dbReference type="Pfam" id="PF14032"/>
    </source>
</evidence>
<feature type="signal peptide" evidence="1">
    <location>
        <begin position="1"/>
        <end position="25"/>
    </location>
</feature>
<evidence type="ECO:0000313" key="3">
    <source>
        <dbReference type="EMBL" id="MFN6543602.1"/>
    </source>
</evidence>
<accession>A0ABW9L9Q8</accession>
<dbReference type="InterPro" id="IPR038232">
    <property type="entry name" value="PknH-like_Extracell_sf"/>
</dbReference>
<reference evidence="3 4" key="1">
    <citation type="submission" date="2024-12" db="EMBL/GenBank/DDBJ databases">
        <title>The coexistence of Mycolicibacterium septicum and Mycolicibacterium nivoides in clinical samples.</title>
        <authorList>
            <person name="Wang C."/>
            <person name="Feng Y."/>
            <person name="Zong Z."/>
        </authorList>
    </citation>
    <scope>NUCLEOTIDE SEQUENCE [LARGE SCALE GENOMIC DNA]</scope>
    <source>
        <strain evidence="3 4">120309</strain>
    </source>
</reference>
<evidence type="ECO:0000256" key="1">
    <source>
        <dbReference type="SAM" id="SignalP"/>
    </source>
</evidence>
<dbReference type="Pfam" id="PF14032">
    <property type="entry name" value="PknH_C"/>
    <property type="match status" value="1"/>
</dbReference>
<comment type="caution">
    <text evidence="3">The sequence shown here is derived from an EMBL/GenBank/DDBJ whole genome shotgun (WGS) entry which is preliminary data.</text>
</comment>